<dbReference type="GO" id="GO:0006412">
    <property type="term" value="P:translation"/>
    <property type="evidence" value="ECO:0007669"/>
    <property type="project" value="UniProtKB-UniRule"/>
</dbReference>
<dbReference type="HAMAP" id="MF_00122">
    <property type="entry name" value="GatC"/>
    <property type="match status" value="1"/>
</dbReference>
<dbReference type="AlphaFoldDB" id="A0A0G0PVP7"/>
<dbReference type="SUPFAM" id="SSF141000">
    <property type="entry name" value="Glu-tRNAGln amidotransferase C subunit"/>
    <property type="match status" value="1"/>
</dbReference>
<dbReference type="GO" id="GO:0006450">
    <property type="term" value="P:regulation of translational fidelity"/>
    <property type="evidence" value="ECO:0007669"/>
    <property type="project" value="InterPro"/>
</dbReference>
<dbReference type="Gene3D" id="1.10.20.60">
    <property type="entry name" value="Glu-tRNAGln amidotransferase C subunit, N-terminal domain"/>
    <property type="match status" value="1"/>
</dbReference>
<evidence type="ECO:0000256" key="1">
    <source>
        <dbReference type="HAMAP-Rule" id="MF_00122"/>
    </source>
</evidence>
<evidence type="ECO:0000313" key="2">
    <source>
        <dbReference type="EMBL" id="KKQ93401.1"/>
    </source>
</evidence>
<comment type="catalytic activity">
    <reaction evidence="1">
        <text>L-glutamyl-tRNA(Gln) + L-glutamine + ATP + H2O = L-glutaminyl-tRNA(Gln) + L-glutamate + ADP + phosphate + H(+)</text>
        <dbReference type="Rhea" id="RHEA:17521"/>
        <dbReference type="Rhea" id="RHEA-COMP:9681"/>
        <dbReference type="Rhea" id="RHEA-COMP:9684"/>
        <dbReference type="ChEBI" id="CHEBI:15377"/>
        <dbReference type="ChEBI" id="CHEBI:15378"/>
        <dbReference type="ChEBI" id="CHEBI:29985"/>
        <dbReference type="ChEBI" id="CHEBI:30616"/>
        <dbReference type="ChEBI" id="CHEBI:43474"/>
        <dbReference type="ChEBI" id="CHEBI:58359"/>
        <dbReference type="ChEBI" id="CHEBI:78520"/>
        <dbReference type="ChEBI" id="CHEBI:78521"/>
        <dbReference type="ChEBI" id="CHEBI:456216"/>
    </reaction>
</comment>
<protein>
    <recommendedName>
        <fullName evidence="1">Aspartyl/glutamyl-tRNA(Asn/Gln) amidotransferase subunit C</fullName>
        <shortName evidence="1">Asp/Glu-ADT subunit C</shortName>
        <ecNumber evidence="1">6.3.5.-</ecNumber>
    </recommendedName>
</protein>
<comment type="function">
    <text evidence="1">Allows the formation of correctly charged Asn-tRNA(Asn) or Gln-tRNA(Gln) through the transamidation of misacylated Asp-tRNA(Asn) or Glu-tRNA(Gln) in organisms which lack either or both of asparaginyl-tRNA or glutaminyl-tRNA synthetases. The reaction takes place in the presence of glutamine and ATP through an activated phospho-Asp-tRNA(Asn) or phospho-Glu-tRNA(Gln).</text>
</comment>
<keyword evidence="1" id="KW-0436">Ligase</keyword>
<dbReference type="Proteomes" id="UP000034207">
    <property type="component" value="Unassembled WGS sequence"/>
</dbReference>
<evidence type="ECO:0000313" key="3">
    <source>
        <dbReference type="Proteomes" id="UP000034207"/>
    </source>
</evidence>
<reference evidence="2 3" key="1">
    <citation type="journal article" date="2015" name="Nature">
        <title>rRNA introns, odd ribosomes, and small enigmatic genomes across a large radiation of phyla.</title>
        <authorList>
            <person name="Brown C.T."/>
            <person name="Hug L.A."/>
            <person name="Thomas B.C."/>
            <person name="Sharon I."/>
            <person name="Castelle C.J."/>
            <person name="Singh A."/>
            <person name="Wilkins M.J."/>
            <person name="Williams K.H."/>
            <person name="Banfield J.F."/>
        </authorList>
    </citation>
    <scope>NUCLEOTIDE SEQUENCE [LARGE SCALE GENOMIC DNA]</scope>
</reference>
<dbReference type="Pfam" id="PF02686">
    <property type="entry name" value="GatC"/>
    <property type="match status" value="1"/>
</dbReference>
<accession>A0A0G0PVP7</accession>
<dbReference type="InterPro" id="IPR003837">
    <property type="entry name" value="GatC"/>
</dbReference>
<sequence length="103" mass="11860">MRKLSKEQVKNIAKLSRLGIKEFEIDKYSKEISDILTYVEQLNELGVICADPVSQITGLESVSREDIKYEQKICSKEELLKNAPEIKDDSIKVKPVFEERESI</sequence>
<dbReference type="GO" id="GO:0016740">
    <property type="term" value="F:transferase activity"/>
    <property type="evidence" value="ECO:0007669"/>
    <property type="project" value="UniProtKB-KW"/>
</dbReference>
<dbReference type="EC" id="6.3.5.-" evidence="1"/>
<keyword evidence="1" id="KW-0067">ATP-binding</keyword>
<proteinExistence type="inferred from homology"/>
<gene>
    <name evidence="1" type="primary">gatC</name>
    <name evidence="2" type="ORF">UT18_C0020G0008</name>
</gene>
<dbReference type="GO" id="GO:0005524">
    <property type="term" value="F:ATP binding"/>
    <property type="evidence" value="ECO:0007669"/>
    <property type="project" value="UniProtKB-KW"/>
</dbReference>
<dbReference type="InterPro" id="IPR036113">
    <property type="entry name" value="Asp/Glu-ADT_sf_sub_c"/>
</dbReference>
<comment type="catalytic activity">
    <reaction evidence="1">
        <text>L-aspartyl-tRNA(Asn) + L-glutamine + ATP + H2O = L-asparaginyl-tRNA(Asn) + L-glutamate + ADP + phosphate + 2 H(+)</text>
        <dbReference type="Rhea" id="RHEA:14513"/>
        <dbReference type="Rhea" id="RHEA-COMP:9674"/>
        <dbReference type="Rhea" id="RHEA-COMP:9677"/>
        <dbReference type="ChEBI" id="CHEBI:15377"/>
        <dbReference type="ChEBI" id="CHEBI:15378"/>
        <dbReference type="ChEBI" id="CHEBI:29985"/>
        <dbReference type="ChEBI" id="CHEBI:30616"/>
        <dbReference type="ChEBI" id="CHEBI:43474"/>
        <dbReference type="ChEBI" id="CHEBI:58359"/>
        <dbReference type="ChEBI" id="CHEBI:78515"/>
        <dbReference type="ChEBI" id="CHEBI:78516"/>
        <dbReference type="ChEBI" id="CHEBI:456216"/>
    </reaction>
</comment>
<dbReference type="NCBIfam" id="TIGR00135">
    <property type="entry name" value="gatC"/>
    <property type="match status" value="1"/>
</dbReference>
<keyword evidence="1" id="KW-0547">Nucleotide-binding</keyword>
<dbReference type="GO" id="GO:0050567">
    <property type="term" value="F:glutaminyl-tRNA synthase (glutamine-hydrolyzing) activity"/>
    <property type="evidence" value="ECO:0007669"/>
    <property type="project" value="UniProtKB-UniRule"/>
</dbReference>
<dbReference type="STRING" id="1618345.UT18_C0020G0008"/>
<keyword evidence="1" id="KW-0648">Protein biosynthesis</keyword>
<name>A0A0G0PVP7_UNCC2</name>
<dbReference type="EMBL" id="LBVV01000020">
    <property type="protein sequence ID" value="KKQ93401.1"/>
    <property type="molecule type" value="Genomic_DNA"/>
</dbReference>
<comment type="caution">
    <text evidence="2">The sequence shown here is derived from an EMBL/GenBank/DDBJ whole genome shotgun (WGS) entry which is preliminary data.</text>
</comment>
<comment type="subunit">
    <text evidence="1">Heterotrimer of A, B and C subunits.</text>
</comment>
<dbReference type="GO" id="GO:0050566">
    <property type="term" value="F:asparaginyl-tRNA synthase (glutamine-hydrolyzing) activity"/>
    <property type="evidence" value="ECO:0007669"/>
    <property type="project" value="RHEA"/>
</dbReference>
<keyword evidence="2" id="KW-0808">Transferase</keyword>
<organism evidence="2 3">
    <name type="scientific">candidate division CPR2 bacterium GW2011_GWC2_39_10</name>
    <dbReference type="NCBI Taxonomy" id="1618345"/>
    <lineage>
        <taxon>Bacteria</taxon>
        <taxon>Bacteria division CPR2</taxon>
    </lineage>
</organism>
<comment type="similarity">
    <text evidence="1">Belongs to the GatC family.</text>
</comment>